<reference evidence="1" key="1">
    <citation type="journal article" date="2012" name="Nat. Biotechnol.">
        <title>Reference genome sequence of the model plant Setaria.</title>
        <authorList>
            <person name="Bennetzen J.L."/>
            <person name="Schmutz J."/>
            <person name="Wang H."/>
            <person name="Percifield R."/>
            <person name="Hawkins J."/>
            <person name="Pontaroli A.C."/>
            <person name="Estep M."/>
            <person name="Feng L."/>
            <person name="Vaughn J.N."/>
            <person name="Grimwood J."/>
            <person name="Jenkins J."/>
            <person name="Barry K."/>
            <person name="Lindquist E."/>
            <person name="Hellsten U."/>
            <person name="Deshpande S."/>
            <person name="Wang X."/>
            <person name="Wu X."/>
            <person name="Mitros T."/>
            <person name="Triplett J."/>
            <person name="Yang X."/>
            <person name="Ye C.Y."/>
            <person name="Mauro-Herrera M."/>
            <person name="Wang L."/>
            <person name="Li P."/>
            <person name="Sharma M."/>
            <person name="Sharma R."/>
            <person name="Ronald P.C."/>
            <person name="Panaud O."/>
            <person name="Kellogg E.A."/>
            <person name="Brutnell T.P."/>
            <person name="Doust A.N."/>
            <person name="Tuskan G.A."/>
            <person name="Rokhsar D."/>
            <person name="Devos K.M."/>
        </authorList>
    </citation>
    <scope>NUCLEOTIDE SEQUENCE [LARGE SCALE GENOMIC DNA]</scope>
    <source>
        <strain evidence="1">Yugu1</strain>
    </source>
</reference>
<gene>
    <name evidence="1" type="ORF">SETIT_7G199800v2</name>
</gene>
<name>A0A368RXY5_SETIT</name>
<reference evidence="1" key="2">
    <citation type="submission" date="2015-07" db="EMBL/GenBank/DDBJ databases">
        <authorList>
            <person name="Noorani M."/>
        </authorList>
    </citation>
    <scope>NUCLEOTIDE SEQUENCE</scope>
    <source>
        <strain evidence="1">Yugu1</strain>
    </source>
</reference>
<accession>A0A368RXY5</accession>
<dbReference type="AlphaFoldDB" id="A0A368RXY5"/>
<sequence length="89" mass="9483">MYLCRLLAGLHHCRGTAQTGCLPGSLLPLLVTHSKACRNCETRGQSRSNQLRPVQAPALFALGLGCGSPPLLAPHAVCPPTLARLPEFR</sequence>
<dbReference type="EMBL" id="CM003534">
    <property type="protein sequence ID" value="RCV34953.1"/>
    <property type="molecule type" value="Genomic_DNA"/>
</dbReference>
<evidence type="ECO:0000313" key="1">
    <source>
        <dbReference type="EMBL" id="RCV34953.1"/>
    </source>
</evidence>
<proteinExistence type="predicted"/>
<protein>
    <submittedName>
        <fullName evidence="1">Uncharacterized protein</fullName>
    </submittedName>
</protein>
<organism evidence="1">
    <name type="scientific">Setaria italica</name>
    <name type="common">Foxtail millet</name>
    <name type="synonym">Panicum italicum</name>
    <dbReference type="NCBI Taxonomy" id="4555"/>
    <lineage>
        <taxon>Eukaryota</taxon>
        <taxon>Viridiplantae</taxon>
        <taxon>Streptophyta</taxon>
        <taxon>Embryophyta</taxon>
        <taxon>Tracheophyta</taxon>
        <taxon>Spermatophyta</taxon>
        <taxon>Magnoliopsida</taxon>
        <taxon>Liliopsida</taxon>
        <taxon>Poales</taxon>
        <taxon>Poaceae</taxon>
        <taxon>PACMAD clade</taxon>
        <taxon>Panicoideae</taxon>
        <taxon>Panicodae</taxon>
        <taxon>Paniceae</taxon>
        <taxon>Cenchrinae</taxon>
        <taxon>Setaria</taxon>
    </lineage>
</organism>